<evidence type="ECO:0000256" key="2">
    <source>
        <dbReference type="ARBA" id="ARBA00010846"/>
    </source>
</evidence>
<dbReference type="PANTHER" id="PTHR26379">
    <property type="entry name" value="BTB/POZ AND MATH DOMAIN-CONTAINING PROTEIN 1"/>
    <property type="match status" value="1"/>
</dbReference>
<keyword evidence="5" id="KW-1185">Reference proteome</keyword>
<dbReference type="InterPro" id="IPR008974">
    <property type="entry name" value="TRAF-like"/>
</dbReference>
<name>A0AAD8R2E7_LOLMU</name>
<comment type="caution">
    <text evidence="4">The sequence shown here is derived from an EMBL/GenBank/DDBJ whole genome shotgun (WGS) entry which is preliminary data.</text>
</comment>
<dbReference type="Proteomes" id="UP001231189">
    <property type="component" value="Unassembled WGS sequence"/>
</dbReference>
<proteinExistence type="inferred from homology"/>
<dbReference type="Pfam" id="PF00651">
    <property type="entry name" value="BTB"/>
    <property type="match status" value="1"/>
</dbReference>
<dbReference type="PANTHER" id="PTHR26379:SF180">
    <property type="entry name" value="TRAF TRANSCRIPTION FACTOR"/>
    <property type="match status" value="1"/>
</dbReference>
<dbReference type="InterPro" id="IPR011333">
    <property type="entry name" value="SKP1/BTB/POZ_sf"/>
</dbReference>
<sequence length="380" mass="41518">MANASTNLTGAAREVQVLKIDGYSASKSMCTAKKGYRDDGFIESRWNVGGYEWEVRMYPATVIFGAGYGEPLFRKSSKPLSVREKTDWGYDARWLALKLVILGKPGVRAALGCRLVDPRGLLEPSEEKIVSTYFGSCNSCTEAILLIETRDLAASGYLRSDSLSVECSVTVLRELPVPTIPFPAKEAIVPPSTNLHLHFGELLQSGTGADVTFIVSGESFAAHKLILSARSPVFMVEFFGDMKEKTSQSVEIEDMEATVFKTLLHFIYTDTVPELEKEQEESTVMAQHLLAAADRYGLDRLKLICEAKLSRAVAVDTAATTLALAEQHNCLQLKGKCVEFILSSPAILDAVLLTEGYKHLAASCPLVLADLLKSAHGRKC</sequence>
<dbReference type="CDD" id="cd00121">
    <property type="entry name" value="MATH"/>
    <property type="match status" value="1"/>
</dbReference>
<dbReference type="Gene3D" id="2.60.210.10">
    <property type="entry name" value="Apoptosis, Tumor Necrosis Factor Receptor Associated Protein 2, Chain A"/>
    <property type="match status" value="1"/>
</dbReference>
<dbReference type="SUPFAM" id="SSF54695">
    <property type="entry name" value="POZ domain"/>
    <property type="match status" value="1"/>
</dbReference>
<comment type="pathway">
    <text evidence="1">Protein modification; protein ubiquitination.</text>
</comment>
<gene>
    <name evidence="4" type="ORF">QYE76_036240</name>
</gene>
<dbReference type="PROSITE" id="PS50097">
    <property type="entry name" value="BTB"/>
    <property type="match status" value="1"/>
</dbReference>
<protein>
    <recommendedName>
        <fullName evidence="3">BTB domain-containing protein</fullName>
    </recommendedName>
</protein>
<reference evidence="4" key="1">
    <citation type="submission" date="2023-07" db="EMBL/GenBank/DDBJ databases">
        <title>A chromosome-level genome assembly of Lolium multiflorum.</title>
        <authorList>
            <person name="Chen Y."/>
            <person name="Copetti D."/>
            <person name="Kolliker R."/>
            <person name="Studer B."/>
        </authorList>
    </citation>
    <scope>NUCLEOTIDE SEQUENCE</scope>
    <source>
        <strain evidence="4">02402/16</strain>
        <tissue evidence="4">Leaf</tissue>
    </source>
</reference>
<evidence type="ECO:0000313" key="4">
    <source>
        <dbReference type="EMBL" id="KAK1612567.1"/>
    </source>
</evidence>
<dbReference type="Pfam" id="PF24570">
    <property type="entry name" value="BACK_BPM_SPOP"/>
    <property type="match status" value="1"/>
</dbReference>
<dbReference type="EMBL" id="JAUUTY010000007">
    <property type="protein sequence ID" value="KAK1612567.1"/>
    <property type="molecule type" value="Genomic_DNA"/>
</dbReference>
<feature type="domain" description="BTB" evidence="3">
    <location>
        <begin position="209"/>
        <end position="276"/>
    </location>
</feature>
<dbReference type="AlphaFoldDB" id="A0AAD8R2E7"/>
<dbReference type="CDD" id="cd18280">
    <property type="entry name" value="BTB_POZ_BPM_plant"/>
    <property type="match status" value="1"/>
</dbReference>
<evidence type="ECO:0000259" key="3">
    <source>
        <dbReference type="PROSITE" id="PS50097"/>
    </source>
</evidence>
<dbReference type="InterPro" id="IPR002083">
    <property type="entry name" value="MATH/TRAF_dom"/>
</dbReference>
<organism evidence="4 5">
    <name type="scientific">Lolium multiflorum</name>
    <name type="common">Italian ryegrass</name>
    <name type="synonym">Lolium perenne subsp. multiflorum</name>
    <dbReference type="NCBI Taxonomy" id="4521"/>
    <lineage>
        <taxon>Eukaryota</taxon>
        <taxon>Viridiplantae</taxon>
        <taxon>Streptophyta</taxon>
        <taxon>Embryophyta</taxon>
        <taxon>Tracheophyta</taxon>
        <taxon>Spermatophyta</taxon>
        <taxon>Magnoliopsida</taxon>
        <taxon>Liliopsida</taxon>
        <taxon>Poales</taxon>
        <taxon>Poaceae</taxon>
        <taxon>BOP clade</taxon>
        <taxon>Pooideae</taxon>
        <taxon>Poodae</taxon>
        <taxon>Poeae</taxon>
        <taxon>Poeae Chloroplast Group 2 (Poeae type)</taxon>
        <taxon>Loliodinae</taxon>
        <taxon>Loliinae</taxon>
        <taxon>Lolium</taxon>
    </lineage>
</organism>
<dbReference type="SMART" id="SM00225">
    <property type="entry name" value="BTB"/>
    <property type="match status" value="1"/>
</dbReference>
<dbReference type="SUPFAM" id="SSF49599">
    <property type="entry name" value="TRAF domain-like"/>
    <property type="match status" value="1"/>
</dbReference>
<dbReference type="InterPro" id="IPR056423">
    <property type="entry name" value="BACK_BPM_SPOP"/>
</dbReference>
<dbReference type="Gene3D" id="1.25.40.420">
    <property type="match status" value="1"/>
</dbReference>
<evidence type="ECO:0000313" key="5">
    <source>
        <dbReference type="Proteomes" id="UP001231189"/>
    </source>
</evidence>
<dbReference type="InterPro" id="IPR045005">
    <property type="entry name" value="BPM1-6"/>
</dbReference>
<dbReference type="InterPro" id="IPR000210">
    <property type="entry name" value="BTB/POZ_dom"/>
</dbReference>
<evidence type="ECO:0000256" key="1">
    <source>
        <dbReference type="ARBA" id="ARBA00004906"/>
    </source>
</evidence>
<comment type="similarity">
    <text evidence="2">Belongs to the Tdpoz family.</text>
</comment>
<dbReference type="Gene3D" id="3.30.710.10">
    <property type="entry name" value="Potassium Channel Kv1.1, Chain A"/>
    <property type="match status" value="1"/>
</dbReference>
<accession>A0AAD8R2E7</accession>
<dbReference type="GO" id="GO:0016567">
    <property type="term" value="P:protein ubiquitination"/>
    <property type="evidence" value="ECO:0007669"/>
    <property type="project" value="InterPro"/>
</dbReference>